<evidence type="ECO:0000313" key="2">
    <source>
        <dbReference type="EMBL" id="GAA3202420.1"/>
    </source>
</evidence>
<keyword evidence="3" id="KW-1185">Reference proteome</keyword>
<protein>
    <recommendedName>
        <fullName evidence="4">Copper chaperone PCu(A)C</fullName>
    </recommendedName>
</protein>
<dbReference type="Pfam" id="PF04314">
    <property type="entry name" value="PCuAC"/>
    <property type="match status" value="1"/>
</dbReference>
<dbReference type="InterPro" id="IPR036182">
    <property type="entry name" value="PCuAC_sf"/>
</dbReference>
<keyword evidence="1" id="KW-0732">Signal</keyword>
<comment type="caution">
    <text evidence="2">The sequence shown here is derived from an EMBL/GenBank/DDBJ whole genome shotgun (WGS) entry which is preliminary data.</text>
</comment>
<gene>
    <name evidence="2" type="ORF">GCM10010468_16060</name>
</gene>
<evidence type="ECO:0000256" key="1">
    <source>
        <dbReference type="SAM" id="SignalP"/>
    </source>
</evidence>
<organism evidence="2 3">
    <name type="scientific">Actinocorallia longicatena</name>
    <dbReference type="NCBI Taxonomy" id="111803"/>
    <lineage>
        <taxon>Bacteria</taxon>
        <taxon>Bacillati</taxon>
        <taxon>Actinomycetota</taxon>
        <taxon>Actinomycetes</taxon>
        <taxon>Streptosporangiales</taxon>
        <taxon>Thermomonosporaceae</taxon>
        <taxon>Actinocorallia</taxon>
    </lineage>
</organism>
<name>A0ABP6Q4N1_9ACTN</name>
<dbReference type="PANTHER" id="PTHR36302:SF1">
    <property type="entry name" value="COPPER CHAPERONE PCU(A)C"/>
    <property type="match status" value="1"/>
</dbReference>
<feature type="chain" id="PRO_5047518034" description="Copper chaperone PCu(A)C" evidence="1">
    <location>
        <begin position="21"/>
        <end position="186"/>
    </location>
</feature>
<dbReference type="EMBL" id="BAAAUV010000003">
    <property type="protein sequence ID" value="GAA3202420.1"/>
    <property type="molecule type" value="Genomic_DNA"/>
</dbReference>
<dbReference type="InterPro" id="IPR058248">
    <property type="entry name" value="Lxx211020-like"/>
</dbReference>
<reference evidence="3" key="1">
    <citation type="journal article" date="2019" name="Int. J. Syst. Evol. Microbiol.">
        <title>The Global Catalogue of Microorganisms (GCM) 10K type strain sequencing project: providing services to taxonomists for standard genome sequencing and annotation.</title>
        <authorList>
            <consortium name="The Broad Institute Genomics Platform"/>
            <consortium name="The Broad Institute Genome Sequencing Center for Infectious Disease"/>
            <person name="Wu L."/>
            <person name="Ma J."/>
        </authorList>
    </citation>
    <scope>NUCLEOTIDE SEQUENCE [LARGE SCALE GENOMIC DNA]</scope>
    <source>
        <strain evidence="3">JCM 9377</strain>
    </source>
</reference>
<evidence type="ECO:0000313" key="3">
    <source>
        <dbReference type="Proteomes" id="UP001501237"/>
    </source>
</evidence>
<dbReference type="Proteomes" id="UP001501237">
    <property type="component" value="Unassembled WGS sequence"/>
</dbReference>
<dbReference type="SUPFAM" id="SSF110087">
    <property type="entry name" value="DR1885-like metal-binding protein"/>
    <property type="match status" value="1"/>
</dbReference>
<dbReference type="PANTHER" id="PTHR36302">
    <property type="entry name" value="BLR7088 PROTEIN"/>
    <property type="match status" value="1"/>
</dbReference>
<proteinExistence type="predicted"/>
<accession>A0ABP6Q4N1</accession>
<feature type="signal peptide" evidence="1">
    <location>
        <begin position="1"/>
        <end position="20"/>
    </location>
</feature>
<dbReference type="Gene3D" id="2.60.40.1890">
    <property type="entry name" value="PCu(A)C copper chaperone"/>
    <property type="match status" value="1"/>
</dbReference>
<evidence type="ECO:0008006" key="4">
    <source>
        <dbReference type="Google" id="ProtNLM"/>
    </source>
</evidence>
<dbReference type="RefSeq" id="WP_344824033.1">
    <property type="nucleotide sequence ID" value="NZ_BAAAUV010000003.1"/>
</dbReference>
<sequence length="186" mass="18763">MPLRLSPAVLALALTLSACGGSDDPAPVKAAPAASTPIASTPIASTPIASTPTLAAPSLTVTGQWVKTADKGMSAAFGTLVNDTGADITVVAATTPASPMVELHEVLGAGGEMKMQPRKGGFTVPAHGRLELKPGGLHIMLMNVTEPIEPGAEIAFTLKLEDGTTVPFTALGKAFKGGNEKYAPGH</sequence>
<dbReference type="InterPro" id="IPR007410">
    <property type="entry name" value="LpqE-like"/>
</dbReference>
<dbReference type="PROSITE" id="PS51257">
    <property type="entry name" value="PROKAR_LIPOPROTEIN"/>
    <property type="match status" value="1"/>
</dbReference>